<accession>A0A9X9MEB7</accession>
<reference evidence="1 2" key="1">
    <citation type="submission" date="2018-08" db="EMBL/GenBank/DDBJ databases">
        <authorList>
            <person name="Muller C M."/>
        </authorList>
    </citation>
    <scope>NUCLEOTIDE SEQUENCE [LARGE SCALE GENOMIC DNA]</scope>
</reference>
<sequence length="17" mass="2149">MKLRSRKKLRRGHKEKP</sequence>
<dbReference type="Proteomes" id="UP000324639">
    <property type="component" value="Chromosome Bgt_-05"/>
</dbReference>
<keyword evidence="2" id="KW-1185">Reference proteome</keyword>
<organism evidence="1 2">
    <name type="scientific">Blumeria graminis f. sp. tritici</name>
    <dbReference type="NCBI Taxonomy" id="62690"/>
    <lineage>
        <taxon>Eukaryota</taxon>
        <taxon>Fungi</taxon>
        <taxon>Dikarya</taxon>
        <taxon>Ascomycota</taxon>
        <taxon>Pezizomycotina</taxon>
        <taxon>Leotiomycetes</taxon>
        <taxon>Erysiphales</taxon>
        <taxon>Erysiphaceae</taxon>
        <taxon>Blumeria</taxon>
    </lineage>
</organism>
<gene>
    <name evidence="1" type="ORF">BGT96224V316_LOCUS2672</name>
</gene>
<dbReference type="AlphaFoldDB" id="A0A9X9MEB7"/>
<name>A0A9X9MEB7_BLUGR</name>
<evidence type="ECO:0000313" key="1">
    <source>
        <dbReference type="EMBL" id="VDB83463.1"/>
    </source>
</evidence>
<proteinExistence type="predicted"/>
<dbReference type="EMBL" id="LR026988">
    <property type="protein sequence ID" value="VDB83463.1"/>
    <property type="molecule type" value="Genomic_DNA"/>
</dbReference>
<protein>
    <submittedName>
        <fullName evidence="1">Bgt-50554</fullName>
    </submittedName>
</protein>
<evidence type="ECO:0000313" key="2">
    <source>
        <dbReference type="Proteomes" id="UP000324639"/>
    </source>
</evidence>